<reference evidence="1" key="1">
    <citation type="journal article" date="2021" name="Proc. Natl. Acad. Sci. U.S.A.">
        <title>A Catalog of Tens of Thousands of Viruses from Human Metagenomes Reveals Hidden Associations with Chronic Diseases.</title>
        <authorList>
            <person name="Tisza M.J."/>
            <person name="Buck C.B."/>
        </authorList>
    </citation>
    <scope>NUCLEOTIDE SEQUENCE</scope>
    <source>
        <strain evidence="1">CthL03</strain>
    </source>
</reference>
<sequence length="29" mass="3382">MYSYTSLFVGVRNINRIVSSSMRQLSDTR</sequence>
<organism evidence="1">
    <name type="scientific">Siphoviridae sp. cthL03</name>
    <dbReference type="NCBI Taxonomy" id="2825615"/>
    <lineage>
        <taxon>Viruses</taxon>
        <taxon>Duplodnaviria</taxon>
        <taxon>Heunggongvirae</taxon>
        <taxon>Uroviricota</taxon>
        <taxon>Caudoviricetes</taxon>
    </lineage>
</organism>
<dbReference type="EMBL" id="BK015413">
    <property type="protein sequence ID" value="DAE05616.1"/>
    <property type="molecule type" value="Genomic_DNA"/>
</dbReference>
<evidence type="ECO:0000313" key="1">
    <source>
        <dbReference type="EMBL" id="DAE05616.1"/>
    </source>
</evidence>
<proteinExistence type="predicted"/>
<protein>
    <submittedName>
        <fullName evidence="1">Uncharacterized protein</fullName>
    </submittedName>
</protein>
<accession>A0A8S5PG29</accession>
<name>A0A8S5PG29_9CAUD</name>